<dbReference type="AlphaFoldDB" id="A0AAW1U3F2"/>
<reference evidence="2 3" key="1">
    <citation type="submission" date="2023-03" db="EMBL/GenBank/DDBJ databases">
        <title>Genome insight into feeding habits of ladybird beetles.</title>
        <authorList>
            <person name="Li H.-S."/>
            <person name="Huang Y.-H."/>
            <person name="Pang H."/>
        </authorList>
    </citation>
    <scope>NUCLEOTIDE SEQUENCE [LARGE SCALE GENOMIC DNA]</scope>
    <source>
        <strain evidence="2">SYSU_2023b</strain>
        <tissue evidence="2">Whole body</tissue>
    </source>
</reference>
<organism evidence="2 3">
    <name type="scientific">Henosepilachna vigintioctopunctata</name>
    <dbReference type="NCBI Taxonomy" id="420089"/>
    <lineage>
        <taxon>Eukaryota</taxon>
        <taxon>Metazoa</taxon>
        <taxon>Ecdysozoa</taxon>
        <taxon>Arthropoda</taxon>
        <taxon>Hexapoda</taxon>
        <taxon>Insecta</taxon>
        <taxon>Pterygota</taxon>
        <taxon>Neoptera</taxon>
        <taxon>Endopterygota</taxon>
        <taxon>Coleoptera</taxon>
        <taxon>Polyphaga</taxon>
        <taxon>Cucujiformia</taxon>
        <taxon>Coccinelloidea</taxon>
        <taxon>Coccinellidae</taxon>
        <taxon>Epilachninae</taxon>
        <taxon>Epilachnini</taxon>
        <taxon>Henosepilachna</taxon>
    </lineage>
</organism>
<gene>
    <name evidence="2" type="ORF">WA026_005872</name>
</gene>
<comment type="caution">
    <text evidence="2">The sequence shown here is derived from an EMBL/GenBank/DDBJ whole genome shotgun (WGS) entry which is preliminary data.</text>
</comment>
<feature type="signal peptide" evidence="1">
    <location>
        <begin position="1"/>
        <end position="15"/>
    </location>
</feature>
<dbReference type="EMBL" id="JARQZJ010000032">
    <property type="protein sequence ID" value="KAK9875076.1"/>
    <property type="molecule type" value="Genomic_DNA"/>
</dbReference>
<evidence type="ECO:0000313" key="3">
    <source>
        <dbReference type="Proteomes" id="UP001431783"/>
    </source>
</evidence>
<keyword evidence="3" id="KW-1185">Reference proteome</keyword>
<name>A0AAW1U3F2_9CUCU</name>
<evidence type="ECO:0000256" key="1">
    <source>
        <dbReference type="SAM" id="SignalP"/>
    </source>
</evidence>
<sequence length="72" mass="8265">MKCLIFLCILQIILSQNMYMLMPVDNPLCAYLSIFNMFASVSDTPLVHPPKEGSEADIKLKELFKTCNVYLY</sequence>
<protein>
    <submittedName>
        <fullName evidence="2">Uncharacterized protein</fullName>
    </submittedName>
</protein>
<evidence type="ECO:0000313" key="2">
    <source>
        <dbReference type="EMBL" id="KAK9875076.1"/>
    </source>
</evidence>
<accession>A0AAW1U3F2</accession>
<keyword evidence="1" id="KW-0732">Signal</keyword>
<dbReference type="Proteomes" id="UP001431783">
    <property type="component" value="Unassembled WGS sequence"/>
</dbReference>
<proteinExistence type="predicted"/>
<feature type="chain" id="PRO_5043452622" evidence="1">
    <location>
        <begin position="16"/>
        <end position="72"/>
    </location>
</feature>